<proteinExistence type="predicted"/>
<dbReference type="Proteomes" id="UP000665043">
    <property type="component" value="Chromosome"/>
</dbReference>
<dbReference type="InterPro" id="IPR036779">
    <property type="entry name" value="LysM_dom_sf"/>
</dbReference>
<dbReference type="SUPFAM" id="SSF51445">
    <property type="entry name" value="(Trans)glycosidases"/>
    <property type="match status" value="1"/>
</dbReference>
<feature type="domain" description="LysM" evidence="2">
    <location>
        <begin position="4"/>
        <end position="47"/>
    </location>
</feature>
<dbReference type="Gene3D" id="3.10.50.10">
    <property type="match status" value="1"/>
</dbReference>
<dbReference type="PANTHER" id="PTHR46066:SF2">
    <property type="entry name" value="CHITINASE DOMAIN-CONTAINING PROTEIN 1"/>
    <property type="match status" value="1"/>
</dbReference>
<evidence type="ECO:0000259" key="3">
    <source>
        <dbReference type="PROSITE" id="PS51910"/>
    </source>
</evidence>
<feature type="domain" description="LysM" evidence="2">
    <location>
        <begin position="56"/>
        <end position="100"/>
    </location>
</feature>
<keyword evidence="1" id="KW-0378">Hydrolase</keyword>
<dbReference type="SUPFAM" id="SSF54106">
    <property type="entry name" value="LysM domain"/>
    <property type="match status" value="2"/>
</dbReference>
<dbReference type="InterPro" id="IPR011583">
    <property type="entry name" value="Chitinase_II/V-like_cat"/>
</dbReference>
<keyword evidence="5" id="KW-1185">Reference proteome</keyword>
<dbReference type="PROSITE" id="PS51782">
    <property type="entry name" value="LYSM"/>
    <property type="match status" value="2"/>
</dbReference>
<reference evidence="4 5" key="1">
    <citation type="submission" date="2019-12" db="EMBL/GenBank/DDBJ databases">
        <title>The whole genome sequencing of a strain isolated from a Mars analog, Dalangtan Playa.</title>
        <authorList>
            <person name="Huang T."/>
        </authorList>
    </citation>
    <scope>NUCLEOTIDE SEQUENCE [LARGE SCALE GENOMIC DNA]</scope>
    <source>
        <strain evidence="4 5">DP4-553-S</strain>
    </source>
</reference>
<dbReference type="PROSITE" id="PS51910">
    <property type="entry name" value="GH18_2"/>
    <property type="match status" value="1"/>
</dbReference>
<dbReference type="Gene3D" id="3.10.350.10">
    <property type="entry name" value="LysM domain"/>
    <property type="match status" value="2"/>
</dbReference>
<evidence type="ECO:0000313" key="4">
    <source>
        <dbReference type="EMBL" id="QTM98833.1"/>
    </source>
</evidence>
<dbReference type="InterPro" id="IPR018392">
    <property type="entry name" value="LysM"/>
</dbReference>
<dbReference type="CDD" id="cd00118">
    <property type="entry name" value="LysM"/>
    <property type="match status" value="2"/>
</dbReference>
<dbReference type="SMART" id="SM00636">
    <property type="entry name" value="Glyco_18"/>
    <property type="match status" value="1"/>
</dbReference>
<dbReference type="InterPro" id="IPR017853">
    <property type="entry name" value="GH"/>
</dbReference>
<protein>
    <submittedName>
        <fullName evidence="4">LysM peptidoglycan-binding domain-containing protein</fullName>
    </submittedName>
</protein>
<name>A0ABX7VTN2_9BACI</name>
<organism evidence="4 5">
    <name type="scientific">Sediminibacillus dalangtanensis</name>
    <dbReference type="NCBI Taxonomy" id="2729421"/>
    <lineage>
        <taxon>Bacteria</taxon>
        <taxon>Bacillati</taxon>
        <taxon>Bacillota</taxon>
        <taxon>Bacilli</taxon>
        <taxon>Bacillales</taxon>
        <taxon>Bacillaceae</taxon>
        <taxon>Sediminibacillus</taxon>
    </lineage>
</organism>
<sequence length="428" mass="47411">MYMEIHVVRPGDTLWSIAFAYQTTIEAIRKTNGLTSDLLMPGLALYVPSPAVLPVRYVRIQQDDSLAKLARKWRSTIPLLLQANPDISPTNLPIGNVLAIPSPVRYPIRTIGFIDAFDPASIPELLDEPSASLTYGAVFTYAAQSDGGLSDVDDEELIEALIHRDIDPLMVVSNYAEGTFSPELAESVLQPEARTVLVNNIVHTIEEKGYKGVSLDFEFIPPSSREAFTTFFKELKAAIGDLLLHVNVFAKSEDMPDNPFSGAFDYLAIGASADLVTVLTYDYGYTEGPPDPIAPIGWVEDVVRYAASLIPESSLTIAIALFGYDWPGTSAANTTGPATALSALEAQQKALENYTVIEYDQEARSPYYTYTLNEQKRTVWFEDIRSLSIKYQLLEAYQLAGAAYWRIGYDFPQNWAYLEKNMAVLKTI</sequence>
<dbReference type="PANTHER" id="PTHR46066">
    <property type="entry name" value="CHITINASE DOMAIN-CONTAINING PROTEIN 1 FAMILY MEMBER"/>
    <property type="match status" value="1"/>
</dbReference>
<dbReference type="Pfam" id="PF01476">
    <property type="entry name" value="LysM"/>
    <property type="match status" value="2"/>
</dbReference>
<dbReference type="InterPro" id="IPR029070">
    <property type="entry name" value="Chitinase_insertion_sf"/>
</dbReference>
<accession>A0ABX7VTN2</accession>
<dbReference type="Gene3D" id="3.20.20.80">
    <property type="entry name" value="Glycosidases"/>
    <property type="match status" value="1"/>
</dbReference>
<dbReference type="EMBL" id="CP046956">
    <property type="protein sequence ID" value="QTM98833.1"/>
    <property type="molecule type" value="Genomic_DNA"/>
</dbReference>
<evidence type="ECO:0000256" key="1">
    <source>
        <dbReference type="ARBA" id="ARBA00023295"/>
    </source>
</evidence>
<evidence type="ECO:0000313" key="5">
    <source>
        <dbReference type="Proteomes" id="UP000665043"/>
    </source>
</evidence>
<feature type="domain" description="GH18" evidence="3">
    <location>
        <begin position="108"/>
        <end position="428"/>
    </location>
</feature>
<evidence type="ECO:0000259" key="2">
    <source>
        <dbReference type="PROSITE" id="PS51782"/>
    </source>
</evidence>
<keyword evidence="1" id="KW-0326">Glycosidase</keyword>
<dbReference type="Pfam" id="PF00704">
    <property type="entry name" value="Glyco_hydro_18"/>
    <property type="match status" value="1"/>
</dbReference>
<gene>
    <name evidence="4" type="ORF">ERJ70_05695</name>
</gene>
<dbReference type="SMART" id="SM00257">
    <property type="entry name" value="LysM"/>
    <property type="match status" value="2"/>
</dbReference>
<dbReference type="InterPro" id="IPR001223">
    <property type="entry name" value="Glyco_hydro18_cat"/>
</dbReference>